<dbReference type="GO" id="GO:0032259">
    <property type="term" value="P:methylation"/>
    <property type="evidence" value="ECO:0007669"/>
    <property type="project" value="UniProtKB-KW"/>
</dbReference>
<name>A0AB94IWF2_9BACT</name>
<organism evidence="2 3">
    <name type="scientific">Fretibacterium fastidiosum</name>
    <dbReference type="NCBI Taxonomy" id="651822"/>
    <lineage>
        <taxon>Bacteria</taxon>
        <taxon>Thermotogati</taxon>
        <taxon>Synergistota</taxon>
        <taxon>Synergistia</taxon>
        <taxon>Synergistales</taxon>
        <taxon>Aminobacteriaceae</taxon>
        <taxon>Fretibacterium</taxon>
    </lineage>
</organism>
<keyword evidence="2" id="KW-0808">Transferase</keyword>
<dbReference type="InterPro" id="IPR041698">
    <property type="entry name" value="Methyltransf_25"/>
</dbReference>
<keyword evidence="2" id="KW-0489">Methyltransferase</keyword>
<dbReference type="Proteomes" id="UP000008957">
    <property type="component" value="Chromosome"/>
</dbReference>
<dbReference type="Pfam" id="PF13649">
    <property type="entry name" value="Methyltransf_25"/>
    <property type="match status" value="1"/>
</dbReference>
<dbReference type="EMBL" id="FP929056">
    <property type="protein sequence ID" value="CBL28077.1"/>
    <property type="molecule type" value="Genomic_DNA"/>
</dbReference>
<dbReference type="GO" id="GO:0008168">
    <property type="term" value="F:methyltransferase activity"/>
    <property type="evidence" value="ECO:0007669"/>
    <property type="project" value="UniProtKB-KW"/>
</dbReference>
<protein>
    <submittedName>
        <fullName evidence="2">Methyltransferase domain</fullName>
    </submittedName>
</protein>
<dbReference type="AlphaFoldDB" id="A0AB94IWF2"/>
<proteinExistence type="predicted"/>
<accession>A0AB94IWF2</accession>
<dbReference type="RefSeq" id="WP_015556224.1">
    <property type="nucleotide sequence ID" value="NC_021038.1"/>
</dbReference>
<dbReference type="InterPro" id="IPR029063">
    <property type="entry name" value="SAM-dependent_MTases_sf"/>
</dbReference>
<evidence type="ECO:0000259" key="1">
    <source>
        <dbReference type="Pfam" id="PF13649"/>
    </source>
</evidence>
<reference evidence="2 3" key="2">
    <citation type="submission" date="2010-03" db="EMBL/GenBank/DDBJ databases">
        <authorList>
            <person name="Pajon A."/>
        </authorList>
    </citation>
    <scope>NUCLEOTIDE SEQUENCE [LARGE SCALE GENOMIC DNA]</scope>
    <source>
        <strain evidence="2 3">SGP1</strain>
    </source>
</reference>
<feature type="domain" description="Methyltransferase" evidence="1">
    <location>
        <begin position="62"/>
        <end position="135"/>
    </location>
</feature>
<dbReference type="Gene3D" id="3.40.50.150">
    <property type="entry name" value="Vaccinia Virus protein VP39"/>
    <property type="match status" value="1"/>
</dbReference>
<evidence type="ECO:0000313" key="2">
    <source>
        <dbReference type="EMBL" id="CBL28077.1"/>
    </source>
</evidence>
<reference evidence="3" key="1">
    <citation type="submission" date="2010-03" db="EMBL/GenBank/DDBJ databases">
        <title>The genome sequence of Synergistetes sp. SGP1.</title>
        <authorList>
            <consortium name="metaHIT consortium -- http://www.metahit.eu/"/>
            <person name="Pajon A."/>
            <person name="Turner K."/>
            <person name="Parkhill J."/>
            <person name="Wade W."/>
            <person name="Vartoukian S."/>
        </authorList>
    </citation>
    <scope>NUCLEOTIDE SEQUENCE [LARGE SCALE GENOMIC DNA]</scope>
    <source>
        <strain evidence="3">SGP1</strain>
    </source>
</reference>
<keyword evidence="3" id="KW-1185">Reference proteome</keyword>
<gene>
    <name evidence="2" type="ORF">SY1_07450</name>
</gene>
<dbReference type="SUPFAM" id="SSF53335">
    <property type="entry name" value="S-adenosyl-L-methionine-dependent methyltransferases"/>
    <property type="match status" value="1"/>
</dbReference>
<sequence>MDVDFFNAILDRQSQDASEAEAFWDARAESFLASKRTYGADLTERVVRCLTGGGMLGPETSVLDVGCAYGSYALPFAAVAKDVVAADVSSRMLELCAERAKAAGASNLRILKHDWELDEIGDLKGCFDLVFACMCRPARTSSGLAKMAAASRGVCVVAQYVAMEDSLAESMAGELGLDRGDDPHNDRSIAWAIFNRLWLDGFLPRMDFAERIEDRTLTLEEALDRYGMGLGRAASERGTDLRSLLSAREEKGGVRTRARAVLALISWRPSERGHFTAPTQ</sequence>
<dbReference type="KEGG" id="sbr:SY1_07450"/>
<evidence type="ECO:0000313" key="3">
    <source>
        <dbReference type="Proteomes" id="UP000008957"/>
    </source>
</evidence>